<dbReference type="RefSeq" id="WP_121203667.1">
    <property type="nucleotide sequence ID" value="NZ_RBZP01000003.1"/>
</dbReference>
<evidence type="ECO:0000313" key="3">
    <source>
        <dbReference type="Proteomes" id="UP000269301"/>
    </source>
</evidence>
<dbReference type="Pfam" id="PF11139">
    <property type="entry name" value="SfLAP"/>
    <property type="match status" value="1"/>
</dbReference>
<feature type="transmembrane region" description="Helical" evidence="1">
    <location>
        <begin position="55"/>
        <end position="75"/>
    </location>
</feature>
<feature type="transmembrane region" description="Helical" evidence="1">
    <location>
        <begin position="215"/>
        <end position="238"/>
    </location>
</feature>
<evidence type="ECO:0000256" key="1">
    <source>
        <dbReference type="SAM" id="Phobius"/>
    </source>
</evidence>
<proteinExistence type="predicted"/>
<name>A0A495A626_9BACI</name>
<dbReference type="AlphaFoldDB" id="A0A495A626"/>
<keyword evidence="1" id="KW-1133">Transmembrane helix</keyword>
<dbReference type="InterPro" id="IPR021315">
    <property type="entry name" value="Gap/Sap"/>
</dbReference>
<feature type="transmembrane region" description="Helical" evidence="1">
    <location>
        <begin position="95"/>
        <end position="112"/>
    </location>
</feature>
<feature type="transmembrane region" description="Helical" evidence="1">
    <location>
        <begin position="133"/>
        <end position="153"/>
    </location>
</feature>
<organism evidence="2 3">
    <name type="scientific">Oceanobacillus halophilus</name>
    <dbReference type="NCBI Taxonomy" id="930130"/>
    <lineage>
        <taxon>Bacteria</taxon>
        <taxon>Bacillati</taxon>
        <taxon>Bacillota</taxon>
        <taxon>Bacilli</taxon>
        <taxon>Bacillales</taxon>
        <taxon>Bacillaceae</taxon>
        <taxon>Oceanobacillus</taxon>
    </lineage>
</organism>
<keyword evidence="3" id="KW-1185">Reference proteome</keyword>
<dbReference type="Proteomes" id="UP000269301">
    <property type="component" value="Unassembled WGS sequence"/>
</dbReference>
<keyword evidence="1" id="KW-0472">Membrane</keyword>
<protein>
    <submittedName>
        <fullName evidence="2">GAP family protein</fullName>
    </submittedName>
</protein>
<comment type="caution">
    <text evidence="2">The sequence shown here is derived from an EMBL/GenBank/DDBJ whole genome shotgun (WGS) entry which is preliminary data.</text>
</comment>
<dbReference type="EMBL" id="RBZP01000003">
    <property type="protein sequence ID" value="RKQ34634.1"/>
    <property type="molecule type" value="Genomic_DNA"/>
</dbReference>
<sequence length="239" mass="26572">MIEIIETMMPSSSIDISVALLIISICALVDILSPGVLAITGYLLLTQPNQLSSRLFVFLLVIQLGYFMIGLLLYFGGDTILELIESLSEFDFINWFYTVTGTLLVLVSFIKPKESTIERLTSWIPIQTTIKGIIILGIIVFFIEFVTALPYFYSIFLLNHLSINSFSSIFVIIGYNLVIVMVLPSLILLGISIVFKDKLQHFLRNIKTKLNEAPISSVLVAIGVVGAVFFNIGIRGILN</sequence>
<dbReference type="OrthoDB" id="2649540at2"/>
<keyword evidence="1" id="KW-0812">Transmembrane</keyword>
<feature type="transmembrane region" description="Helical" evidence="1">
    <location>
        <begin position="16"/>
        <end position="43"/>
    </location>
</feature>
<evidence type="ECO:0000313" key="2">
    <source>
        <dbReference type="EMBL" id="RKQ34634.1"/>
    </source>
</evidence>
<gene>
    <name evidence="2" type="ORF">D8M06_06845</name>
</gene>
<accession>A0A495A626</accession>
<reference evidence="2 3" key="1">
    <citation type="journal article" date="2016" name="Int. J. Syst. Evol. Microbiol.">
        <title>Oceanobacillus halophilus sp. nov., a novel moderately halophilic bacterium from a hypersaline lake.</title>
        <authorList>
            <person name="Amoozegar M.A."/>
            <person name="Bagheri M."/>
            <person name="Makhdoumi A."/>
            <person name="Nikou M.M."/>
            <person name="Fazeli S.A.S."/>
            <person name="Schumann P."/>
            <person name="Sproer C."/>
            <person name="Sanchez-Porro C."/>
            <person name="Ventosa A."/>
        </authorList>
    </citation>
    <scope>NUCLEOTIDE SEQUENCE [LARGE SCALE GENOMIC DNA]</scope>
    <source>
        <strain evidence="2 3">DSM 23996</strain>
    </source>
</reference>
<feature type="transmembrane region" description="Helical" evidence="1">
    <location>
        <begin position="173"/>
        <end position="195"/>
    </location>
</feature>